<dbReference type="InterPro" id="IPR002104">
    <property type="entry name" value="Integrase_catalytic"/>
</dbReference>
<dbReference type="Pfam" id="PF14659">
    <property type="entry name" value="Phage_int_SAM_3"/>
    <property type="match status" value="1"/>
</dbReference>
<keyword evidence="8" id="KW-1185">Reference proteome</keyword>
<dbReference type="InterPro" id="IPR028259">
    <property type="entry name" value="AP2-like_int_N"/>
</dbReference>
<evidence type="ECO:0000259" key="6">
    <source>
        <dbReference type="PROSITE" id="PS51898"/>
    </source>
</evidence>
<dbReference type="SUPFAM" id="SSF56349">
    <property type="entry name" value="DNA breaking-rejoining enzymes"/>
    <property type="match status" value="1"/>
</dbReference>
<evidence type="ECO:0000256" key="4">
    <source>
        <dbReference type="ARBA" id="ARBA00023125"/>
    </source>
</evidence>
<dbReference type="GO" id="GO:0003677">
    <property type="term" value="F:DNA binding"/>
    <property type="evidence" value="ECO:0007669"/>
    <property type="project" value="UniProtKB-KW"/>
</dbReference>
<dbReference type="OrthoDB" id="9785687at2"/>
<dbReference type="PROSITE" id="PS51898">
    <property type="entry name" value="TYR_RECOMBINASE"/>
    <property type="match status" value="1"/>
</dbReference>
<feature type="domain" description="Tyr recombinase" evidence="6">
    <location>
        <begin position="168"/>
        <end position="359"/>
    </location>
</feature>
<evidence type="ECO:0000256" key="3">
    <source>
        <dbReference type="ARBA" id="ARBA00022908"/>
    </source>
</evidence>
<dbReference type="Gene3D" id="1.10.443.10">
    <property type="entry name" value="Intergrase catalytic core"/>
    <property type="match status" value="1"/>
</dbReference>
<comment type="similarity">
    <text evidence="2">Belongs to the 'phage' integrase family.</text>
</comment>
<evidence type="ECO:0000256" key="2">
    <source>
        <dbReference type="ARBA" id="ARBA00008857"/>
    </source>
</evidence>
<sequence length="366" mass="43079">MKGSVRKRNSGKWEYYFDMGIIDSKRKKKTKGGFKTKSEATKALREAISLYEQGLVADNKVPYYSDYLDYFYDNYIMLNTKYSTQYLYKKIIEVHIKKDLGFYKLNKLNSSILQNYLNGKYNEGYSKNYLISIKNLLNMSLRHACKVNKYIPYNPVSDVSVNFKFNNKHMEIISIDDFKCIINDIRHKDYYYIPLSIGFYTGMRCGEILALKWDNVDLENRIIHVKYTLTTKPSGEYFLTDPKTKNSIRSIYIGETLCNILKNYKDRQLSEYGYKEFVCCSIKGNVMTRKNMGYLNKYIKNNLNIKFNFHMLRHLHATLLLESGANIKSISERLGHSSTQITLDTYTHNTLKLEKETVDLFERYTV</sequence>
<reference evidence="7 8" key="1">
    <citation type="submission" date="2015-04" db="EMBL/GenBank/DDBJ databases">
        <title>Microcin producing Clostridium sp. JC272T.</title>
        <authorList>
            <person name="Jyothsna T."/>
            <person name="Sasikala C."/>
            <person name="Ramana C."/>
        </authorList>
    </citation>
    <scope>NUCLEOTIDE SEQUENCE [LARGE SCALE GENOMIC DNA]</scope>
    <source>
        <strain evidence="7 8">JC272</strain>
    </source>
</reference>
<dbReference type="GO" id="GO:0006310">
    <property type="term" value="P:DNA recombination"/>
    <property type="evidence" value="ECO:0007669"/>
    <property type="project" value="UniProtKB-KW"/>
</dbReference>
<dbReference type="CDD" id="cd01189">
    <property type="entry name" value="INT_ICEBs1_C_like"/>
    <property type="match status" value="1"/>
</dbReference>
<dbReference type="Pfam" id="PF14657">
    <property type="entry name" value="Arm-DNA-bind_4"/>
    <property type="match status" value="1"/>
</dbReference>
<keyword evidence="3" id="KW-0229">DNA integration</keyword>
<proteinExistence type="inferred from homology"/>
<evidence type="ECO:0000313" key="7">
    <source>
        <dbReference type="EMBL" id="KKX99826.1"/>
    </source>
</evidence>
<comment type="caution">
    <text evidence="7">The sequence shown here is derived from an EMBL/GenBank/DDBJ whole genome shotgun (WGS) entry which is preliminary data.</text>
</comment>
<protein>
    <recommendedName>
        <fullName evidence="6">Tyr recombinase domain-containing protein</fullName>
    </recommendedName>
</protein>
<dbReference type="EMBL" id="LBBT01000360">
    <property type="protein sequence ID" value="KKX99826.1"/>
    <property type="molecule type" value="Genomic_DNA"/>
</dbReference>
<dbReference type="PANTHER" id="PTHR30349">
    <property type="entry name" value="PHAGE INTEGRASE-RELATED"/>
    <property type="match status" value="1"/>
</dbReference>
<keyword evidence="5" id="KW-0233">DNA recombination</keyword>
<keyword evidence="4" id="KW-0238">DNA-binding</keyword>
<dbReference type="AlphaFoldDB" id="A0A0M3DEL6"/>
<dbReference type="PANTHER" id="PTHR30349:SF64">
    <property type="entry name" value="PROPHAGE INTEGRASE INTD-RELATED"/>
    <property type="match status" value="1"/>
</dbReference>
<evidence type="ECO:0000313" key="8">
    <source>
        <dbReference type="Proteomes" id="UP000034407"/>
    </source>
</evidence>
<dbReference type="InterPro" id="IPR013762">
    <property type="entry name" value="Integrase-like_cat_sf"/>
</dbReference>
<dbReference type="InterPro" id="IPR004107">
    <property type="entry name" value="Integrase_SAM-like_N"/>
</dbReference>
<gene>
    <name evidence="7" type="ORF">VN21_17275</name>
</gene>
<evidence type="ECO:0000256" key="5">
    <source>
        <dbReference type="ARBA" id="ARBA00023172"/>
    </source>
</evidence>
<accession>A0A0M3DEL6</accession>
<evidence type="ECO:0000256" key="1">
    <source>
        <dbReference type="ARBA" id="ARBA00003283"/>
    </source>
</evidence>
<dbReference type="Pfam" id="PF00589">
    <property type="entry name" value="Phage_integrase"/>
    <property type="match status" value="1"/>
</dbReference>
<organism evidence="7 8">
    <name type="scientific">Paraclostridium benzoelyticum</name>
    <dbReference type="NCBI Taxonomy" id="1629550"/>
    <lineage>
        <taxon>Bacteria</taxon>
        <taxon>Bacillati</taxon>
        <taxon>Bacillota</taxon>
        <taxon>Clostridia</taxon>
        <taxon>Peptostreptococcales</taxon>
        <taxon>Peptostreptococcaceae</taxon>
        <taxon>Paraclostridium</taxon>
    </lineage>
</organism>
<comment type="function">
    <text evidence="1">Site-specific tyrosine recombinase, which acts by catalyzing the cutting and rejoining of the recombining DNA molecules.</text>
</comment>
<dbReference type="InterPro" id="IPR011010">
    <property type="entry name" value="DNA_brk_join_enz"/>
</dbReference>
<dbReference type="Proteomes" id="UP000034407">
    <property type="component" value="Unassembled WGS sequence"/>
</dbReference>
<dbReference type="InterPro" id="IPR050090">
    <property type="entry name" value="Tyrosine_recombinase_XerCD"/>
</dbReference>
<dbReference type="PATRIC" id="fig|1629550.3.peg.2985"/>
<name>A0A0M3DEL6_9FIRM</name>
<dbReference type="GO" id="GO:0015074">
    <property type="term" value="P:DNA integration"/>
    <property type="evidence" value="ECO:0007669"/>
    <property type="project" value="UniProtKB-KW"/>
</dbReference>
<dbReference type="RefSeq" id="WP_046824360.1">
    <property type="nucleotide sequence ID" value="NZ_LBBT01000360.1"/>
</dbReference>
<dbReference type="Gene3D" id="1.10.150.130">
    <property type="match status" value="1"/>
</dbReference>
<dbReference type="InterPro" id="IPR010998">
    <property type="entry name" value="Integrase_recombinase_N"/>
</dbReference>